<gene>
    <name evidence="7" type="primary">cphA</name>
    <name evidence="7" type="ORF">DQ384_10395</name>
</gene>
<feature type="region of interest" description="Disordered" evidence="5">
    <location>
        <begin position="924"/>
        <end position="956"/>
    </location>
</feature>
<dbReference type="SUPFAM" id="SSF56059">
    <property type="entry name" value="Glutathione synthetase ATP-binding domain-like"/>
    <property type="match status" value="1"/>
</dbReference>
<dbReference type="GO" id="GO:0071161">
    <property type="term" value="F:cyanophycin synthetase activity (L-arginine-adding)"/>
    <property type="evidence" value="ECO:0007669"/>
    <property type="project" value="UniProtKB-EC"/>
</dbReference>
<dbReference type="NCBIfam" id="NF010623">
    <property type="entry name" value="PRK14016.1"/>
    <property type="match status" value="1"/>
</dbReference>
<dbReference type="InterPro" id="IPR011761">
    <property type="entry name" value="ATP-grasp"/>
</dbReference>
<dbReference type="Pfam" id="PF08245">
    <property type="entry name" value="Mur_ligase_M"/>
    <property type="match status" value="1"/>
</dbReference>
<organism evidence="7 8">
    <name type="scientific">Sphaerisporangium album</name>
    <dbReference type="NCBI Taxonomy" id="509200"/>
    <lineage>
        <taxon>Bacteria</taxon>
        <taxon>Bacillati</taxon>
        <taxon>Actinomycetota</taxon>
        <taxon>Actinomycetes</taxon>
        <taxon>Streptosporangiales</taxon>
        <taxon>Streptosporangiaceae</taxon>
        <taxon>Sphaerisporangium</taxon>
    </lineage>
</organism>
<evidence type="ECO:0000313" key="8">
    <source>
        <dbReference type="Proteomes" id="UP000253094"/>
    </source>
</evidence>
<dbReference type="InterPro" id="IPR044019">
    <property type="entry name" value="Cyanophycin_syn_N"/>
</dbReference>
<dbReference type="EC" id="6.3.2.30" evidence="7"/>
<dbReference type="GO" id="GO:0046872">
    <property type="term" value="F:metal ion binding"/>
    <property type="evidence" value="ECO:0007669"/>
    <property type="project" value="InterPro"/>
</dbReference>
<protein>
    <submittedName>
        <fullName evidence="7">Cyanophycin synthetase</fullName>
        <ecNumber evidence="7">6.3.2.29</ecNumber>
        <ecNumber evidence="7">6.3.2.30</ecNumber>
    </submittedName>
</protein>
<sequence>MRLRHRDPRGHHRARARPVLITASPPIRPTLGECHVRLDDLRHLSGPNSFSTRPVTVARLELEELTGRKTTEYPGFAGRLTAALPGLAEHHCAAGRPGGFLEAMARGTYFGHVTEHVALELSSLVGRDVYLGRTMWAGADGRYDVMTECPQDEPAQSSVPAELLELAITTVEHILLQRIPDLPLELARIARVVERERLGVSTAALAGAARRRGIPVRRVGRLSMLRLGYGRCRRLVCAALTEQTSVIGVDIAADKMLAKQLLTDAGIPVPDGVVAWSAADAAGALGRLGGPVVIKPLHGSHGANVTVGVTTAAAAAAAYAQAAAGGEGAIVEKFVPGTDYRVLVVDGQVVAAAELRPASVTGDGASDITQLVDVVNADPRRGEGHSRELTKIKLDERALAHLEAQGLGPASVPARGRLVTLRRNANLSTGGTSRDVTDLVHEDVADVCRRAAAVVGLDVCGIDVRLADIAAPMRCGGAGHGGAEPGAVIEINACPGLRMHLSPAEGAPRDVAGAVIDSLYPPGAPSRVPVVAVTGTNGKTTTVRMIGHILSKAGMRVGMSTTDGVYSGGRLVYDADASGPRSADMVLDDTSIDAAVLETARGGIIRGGLGYDQADVAVVTNITADHLGADGVEDLDELVEVKALVAEEVREGGTVVLNADDPVVAALADRPRVRRHASVIRYFSLVNGNPVIERHRQAGGLAYELRNGELVEFDADRERALLSVVEVPGAFGGLAPHVIANALAAVAACRGLGVSAKDIRRALGTFTPGESNPGRGHVYLAGGGPVIVDYGHNAVALDATGRMISDVWGGEPVAAITLPGDRRDDLVARSAEAVAAWFGRVVVYEDADKRGRRPGEMTGLITAAMRRARPGIGLATAEGPQAALRIAVTMAAGHPVLFVYEKLAMARQALEALNARPWPAGAVPPAPTDAVPPAPPIETPQSWMTGSPLRGMKAKG</sequence>
<dbReference type="PANTHER" id="PTHR23135">
    <property type="entry name" value="MUR LIGASE FAMILY MEMBER"/>
    <property type="match status" value="1"/>
</dbReference>
<dbReference type="OrthoDB" id="9803907at2"/>
<feature type="compositionally biased region" description="Pro residues" evidence="5">
    <location>
        <begin position="924"/>
        <end position="938"/>
    </location>
</feature>
<proteinExistence type="predicted"/>
<dbReference type="Pfam" id="PF08443">
    <property type="entry name" value="RimK"/>
    <property type="match status" value="1"/>
</dbReference>
<evidence type="ECO:0000256" key="5">
    <source>
        <dbReference type="SAM" id="MobiDB-lite"/>
    </source>
</evidence>
<reference evidence="7 8" key="1">
    <citation type="submission" date="2018-06" db="EMBL/GenBank/DDBJ databases">
        <title>Sphaerisporangium craniellae sp. nov., isolated from a marine sponge in the South China Sea.</title>
        <authorList>
            <person name="Li L."/>
        </authorList>
    </citation>
    <scope>NUCLEOTIDE SEQUENCE [LARGE SCALE GENOMIC DNA]</scope>
    <source>
        <strain evidence="7 8">CCTCC AA 208026</strain>
    </source>
</reference>
<dbReference type="Pfam" id="PF18921">
    <property type="entry name" value="Cyanophycin_syn"/>
    <property type="match status" value="1"/>
</dbReference>
<dbReference type="GO" id="GO:0004326">
    <property type="term" value="F:tetrahydrofolylpolyglutamate synthase activity"/>
    <property type="evidence" value="ECO:0007669"/>
    <property type="project" value="InterPro"/>
</dbReference>
<dbReference type="SUPFAM" id="SSF53244">
    <property type="entry name" value="MurD-like peptide ligases, peptide-binding domain"/>
    <property type="match status" value="1"/>
</dbReference>
<keyword evidence="8" id="KW-1185">Reference proteome</keyword>
<dbReference type="InterPro" id="IPR018109">
    <property type="entry name" value="Folylpolyglutamate_synth_CS"/>
</dbReference>
<dbReference type="Gene3D" id="3.30.470.20">
    <property type="entry name" value="ATP-grasp fold, B domain"/>
    <property type="match status" value="2"/>
</dbReference>
<dbReference type="PROSITE" id="PS01011">
    <property type="entry name" value="FOLYLPOLYGLU_SYNT_1"/>
    <property type="match status" value="1"/>
</dbReference>
<dbReference type="GO" id="GO:0005524">
    <property type="term" value="F:ATP binding"/>
    <property type="evidence" value="ECO:0007669"/>
    <property type="project" value="UniProtKB-UniRule"/>
</dbReference>
<accession>A0A367FN41</accession>
<dbReference type="InterPro" id="IPR011810">
    <property type="entry name" value="Cya_phycin_syn"/>
</dbReference>
<dbReference type="PANTHER" id="PTHR23135:SF18">
    <property type="entry name" value="CYANOPHYCIN SYNTHETASE"/>
    <property type="match status" value="1"/>
</dbReference>
<keyword evidence="2 4" id="KW-0547">Nucleotide-binding</keyword>
<dbReference type="InterPro" id="IPR013651">
    <property type="entry name" value="ATP-grasp_RimK-type"/>
</dbReference>
<dbReference type="AlphaFoldDB" id="A0A367FN41"/>
<dbReference type="InterPro" id="IPR013221">
    <property type="entry name" value="Mur_ligase_cen"/>
</dbReference>
<dbReference type="SUPFAM" id="SSF53623">
    <property type="entry name" value="MurD-like peptide ligases, catalytic domain"/>
    <property type="match status" value="1"/>
</dbReference>
<evidence type="ECO:0000256" key="4">
    <source>
        <dbReference type="PROSITE-ProRule" id="PRU00409"/>
    </source>
</evidence>
<evidence type="ECO:0000259" key="6">
    <source>
        <dbReference type="PROSITE" id="PS50975"/>
    </source>
</evidence>
<evidence type="ECO:0000256" key="3">
    <source>
        <dbReference type="ARBA" id="ARBA00022840"/>
    </source>
</evidence>
<evidence type="ECO:0000256" key="2">
    <source>
        <dbReference type="ARBA" id="ARBA00022741"/>
    </source>
</evidence>
<dbReference type="InterPro" id="IPR036565">
    <property type="entry name" value="Mur-like_cat_sf"/>
</dbReference>
<dbReference type="GO" id="GO:0071160">
    <property type="term" value="F:cyanophycin synthetase activity (L-aspartate-adding)"/>
    <property type="evidence" value="ECO:0007669"/>
    <property type="project" value="UniProtKB-EC"/>
</dbReference>
<dbReference type="PROSITE" id="PS50975">
    <property type="entry name" value="ATP_GRASP"/>
    <property type="match status" value="1"/>
</dbReference>
<dbReference type="NCBIfam" id="TIGR02068">
    <property type="entry name" value="cya_phycin_syn"/>
    <property type="match status" value="1"/>
</dbReference>
<dbReference type="Gene3D" id="3.90.190.20">
    <property type="entry name" value="Mur ligase, C-terminal domain"/>
    <property type="match status" value="1"/>
</dbReference>
<dbReference type="EC" id="6.3.2.29" evidence="7"/>
<evidence type="ECO:0000313" key="7">
    <source>
        <dbReference type="EMBL" id="RCG31147.1"/>
    </source>
</evidence>
<dbReference type="Proteomes" id="UP000253094">
    <property type="component" value="Unassembled WGS sequence"/>
</dbReference>
<dbReference type="Gene3D" id="3.40.1190.10">
    <property type="entry name" value="Mur-like, catalytic domain"/>
    <property type="match status" value="1"/>
</dbReference>
<comment type="caution">
    <text evidence="7">The sequence shown here is derived from an EMBL/GenBank/DDBJ whole genome shotgun (WGS) entry which is preliminary data.</text>
</comment>
<keyword evidence="3 4" id="KW-0067">ATP-binding</keyword>
<evidence type="ECO:0000256" key="1">
    <source>
        <dbReference type="ARBA" id="ARBA00022598"/>
    </source>
</evidence>
<dbReference type="InterPro" id="IPR036615">
    <property type="entry name" value="Mur_ligase_C_dom_sf"/>
</dbReference>
<feature type="domain" description="ATP-grasp" evidence="6">
    <location>
        <begin position="259"/>
        <end position="520"/>
    </location>
</feature>
<dbReference type="EMBL" id="QOIL01000005">
    <property type="protein sequence ID" value="RCG31147.1"/>
    <property type="molecule type" value="Genomic_DNA"/>
</dbReference>
<keyword evidence="1 7" id="KW-0436">Ligase</keyword>
<name>A0A367FN41_9ACTN</name>